<proteinExistence type="predicted"/>
<evidence type="ECO:0000256" key="1">
    <source>
        <dbReference type="SAM" id="Coils"/>
    </source>
</evidence>
<dbReference type="Pfam" id="PF13411">
    <property type="entry name" value="MerR_1"/>
    <property type="match status" value="1"/>
</dbReference>
<feature type="domain" description="HTH merR-type" evidence="2">
    <location>
        <begin position="6"/>
        <end position="74"/>
    </location>
</feature>
<keyword evidence="4" id="KW-1185">Reference proteome</keyword>
<dbReference type="InterPro" id="IPR000551">
    <property type="entry name" value="MerR-type_HTH_dom"/>
</dbReference>
<keyword evidence="3" id="KW-0238">DNA-binding</keyword>
<dbReference type="GO" id="GO:0003677">
    <property type="term" value="F:DNA binding"/>
    <property type="evidence" value="ECO:0007669"/>
    <property type="project" value="UniProtKB-KW"/>
</dbReference>
<gene>
    <name evidence="3" type="ORF">QOZ95_005469</name>
</gene>
<evidence type="ECO:0000313" key="3">
    <source>
        <dbReference type="EMBL" id="MDQ0497250.1"/>
    </source>
</evidence>
<dbReference type="InterPro" id="IPR009061">
    <property type="entry name" value="DNA-bd_dom_put_sf"/>
</dbReference>
<reference evidence="3 4" key="1">
    <citation type="submission" date="2023-07" db="EMBL/GenBank/DDBJ databases">
        <title>Genomic Encyclopedia of Type Strains, Phase IV (KMG-IV): sequencing the most valuable type-strain genomes for metagenomic binning, comparative biology and taxonomic classification.</title>
        <authorList>
            <person name="Goeker M."/>
        </authorList>
    </citation>
    <scope>NUCLEOTIDE SEQUENCE [LARGE SCALE GENOMIC DNA]</scope>
    <source>
        <strain evidence="3 4">DSM 14914</strain>
    </source>
</reference>
<dbReference type="RefSeq" id="WP_307500541.1">
    <property type="nucleotide sequence ID" value="NZ_JAUSWA010000064.1"/>
</dbReference>
<accession>A0ABU0L7J7</accession>
<sequence>MKKSVTIKEISDQLHIPRTTLNEWKQQYSDFLPSTGEGRSKRFIDPDAIEVFQTIAKLKQSDHSTEQISRLLQSTAPMMHQADHQEAAPFLNALDRIAAEMKKTNELKEKELQIRTQEMELQRQFINQVVDRLERRNDDVDQAIHVLKEAQAQAAASSLGKAKRWWPFKKK</sequence>
<keyword evidence="1" id="KW-0175">Coiled coil</keyword>
<organism evidence="3 4">
    <name type="scientific">Paenibacillus brasilensis</name>
    <dbReference type="NCBI Taxonomy" id="128574"/>
    <lineage>
        <taxon>Bacteria</taxon>
        <taxon>Bacillati</taxon>
        <taxon>Bacillota</taxon>
        <taxon>Bacilli</taxon>
        <taxon>Bacillales</taxon>
        <taxon>Paenibacillaceae</taxon>
        <taxon>Paenibacillus</taxon>
    </lineage>
</organism>
<protein>
    <submittedName>
        <fullName evidence="3">DNA-binding transcriptional MerR regulator</fullName>
    </submittedName>
</protein>
<evidence type="ECO:0000259" key="2">
    <source>
        <dbReference type="Pfam" id="PF13411"/>
    </source>
</evidence>
<comment type="caution">
    <text evidence="3">The sequence shown here is derived from an EMBL/GenBank/DDBJ whole genome shotgun (WGS) entry which is preliminary data.</text>
</comment>
<dbReference type="Proteomes" id="UP001242811">
    <property type="component" value="Unassembled WGS sequence"/>
</dbReference>
<dbReference type="SUPFAM" id="SSF46955">
    <property type="entry name" value="Putative DNA-binding domain"/>
    <property type="match status" value="1"/>
</dbReference>
<name>A0ABU0L7J7_9BACL</name>
<evidence type="ECO:0000313" key="4">
    <source>
        <dbReference type="Proteomes" id="UP001242811"/>
    </source>
</evidence>
<dbReference type="EMBL" id="JAUSWA010000064">
    <property type="protein sequence ID" value="MDQ0497250.1"/>
    <property type="molecule type" value="Genomic_DNA"/>
</dbReference>
<feature type="coiled-coil region" evidence="1">
    <location>
        <begin position="91"/>
        <end position="153"/>
    </location>
</feature>
<dbReference type="Gene3D" id="1.10.1660.10">
    <property type="match status" value="1"/>
</dbReference>